<proteinExistence type="predicted"/>
<evidence type="ECO:0000313" key="3">
    <source>
        <dbReference type="Proteomes" id="UP000605201"/>
    </source>
</evidence>
<feature type="compositionally biased region" description="Acidic residues" evidence="1">
    <location>
        <begin position="59"/>
        <end position="90"/>
    </location>
</feature>
<dbReference type="EMBL" id="JACNIG010000161">
    <property type="protein sequence ID" value="MBC8431633.1"/>
    <property type="molecule type" value="Genomic_DNA"/>
</dbReference>
<gene>
    <name evidence="2" type="ORF">H8D96_06905</name>
</gene>
<dbReference type="Proteomes" id="UP000605201">
    <property type="component" value="Unassembled WGS sequence"/>
</dbReference>
<feature type="compositionally biased region" description="Basic and acidic residues" evidence="1">
    <location>
        <begin position="38"/>
        <end position="57"/>
    </location>
</feature>
<organism evidence="2 3">
    <name type="scientific">Candidatus Desulfatibia vada</name>
    <dbReference type="NCBI Taxonomy" id="2841696"/>
    <lineage>
        <taxon>Bacteria</taxon>
        <taxon>Pseudomonadati</taxon>
        <taxon>Thermodesulfobacteriota</taxon>
        <taxon>Desulfobacteria</taxon>
        <taxon>Desulfobacterales</taxon>
        <taxon>Desulfobacterales incertae sedis</taxon>
        <taxon>Candidatus Desulfatibia</taxon>
    </lineage>
</organism>
<protein>
    <submittedName>
        <fullName evidence="2">Uncharacterized protein</fullName>
    </submittedName>
</protein>
<name>A0A8J6TQ31_9BACT</name>
<comment type="caution">
    <text evidence="2">The sequence shown here is derived from an EMBL/GenBank/DDBJ whole genome shotgun (WGS) entry which is preliminary data.</text>
</comment>
<reference evidence="2 3" key="1">
    <citation type="submission" date="2020-08" db="EMBL/GenBank/DDBJ databases">
        <title>Bridging the membrane lipid divide: bacteria of the FCB group superphylum have the potential to synthesize archaeal ether lipids.</title>
        <authorList>
            <person name="Villanueva L."/>
            <person name="Von Meijenfeldt F.A.B."/>
            <person name="Westbye A.B."/>
            <person name="Yadav S."/>
            <person name="Hopmans E.C."/>
            <person name="Dutilh B.E."/>
            <person name="Sinninghe Damste J.S."/>
        </authorList>
    </citation>
    <scope>NUCLEOTIDE SEQUENCE [LARGE SCALE GENOMIC DNA]</scope>
    <source>
        <strain evidence="2">NIOZ-UU17</strain>
    </source>
</reference>
<dbReference type="AlphaFoldDB" id="A0A8J6TQ31"/>
<evidence type="ECO:0000313" key="2">
    <source>
        <dbReference type="EMBL" id="MBC8431633.1"/>
    </source>
</evidence>
<accession>A0A8J6TQ31</accession>
<sequence length="122" mass="13807">MENEESKSLTDIEWEQRTLCSDESCIGVIGPNGRCKECGLPHESEKQQEFSEEHAPSDSEAEVAEDDEDDDEDDDENEEEDAEDDVTDIEWEQRTLCIDESCIGVIGPNGRCKECDLPYESQ</sequence>
<evidence type="ECO:0000256" key="1">
    <source>
        <dbReference type="SAM" id="MobiDB-lite"/>
    </source>
</evidence>
<feature type="region of interest" description="Disordered" evidence="1">
    <location>
        <begin position="38"/>
        <end position="91"/>
    </location>
</feature>